<evidence type="ECO:0000256" key="1">
    <source>
        <dbReference type="SAM" id="MobiDB-lite"/>
    </source>
</evidence>
<feature type="non-terminal residue" evidence="2">
    <location>
        <position position="125"/>
    </location>
</feature>
<feature type="non-terminal residue" evidence="2">
    <location>
        <position position="1"/>
    </location>
</feature>
<dbReference type="EMBL" id="CADCWF010000204">
    <property type="protein sequence ID" value="CAA9566114.1"/>
    <property type="molecule type" value="Genomic_DNA"/>
</dbReference>
<feature type="compositionally biased region" description="Low complexity" evidence="1">
    <location>
        <begin position="1"/>
        <end position="13"/>
    </location>
</feature>
<protein>
    <submittedName>
        <fullName evidence="2">Uncharacterized protein</fullName>
    </submittedName>
</protein>
<accession>A0A6J4V3E8</accession>
<name>A0A6J4V3E8_9BACT</name>
<evidence type="ECO:0000313" key="2">
    <source>
        <dbReference type="EMBL" id="CAA9566114.1"/>
    </source>
</evidence>
<dbReference type="AlphaFoldDB" id="A0A6J4V3E8"/>
<feature type="compositionally biased region" description="Basic residues" evidence="1">
    <location>
        <begin position="14"/>
        <end position="23"/>
    </location>
</feature>
<sequence length="125" mass="13850">DRWHLRGVGLRQRPGGRPRLVHRGARDGGPAQRTVRRPAALAGGGPVRLVDQPAADSRLRWLGAGAGRRRDRRRADGRRRRGRLPRPCRSRRRLPGAAAAVRLGLERGPGRPGRQQLRPLSVARV</sequence>
<reference evidence="2" key="1">
    <citation type="submission" date="2020-02" db="EMBL/GenBank/DDBJ databases">
        <authorList>
            <person name="Meier V. D."/>
        </authorList>
    </citation>
    <scope>NUCLEOTIDE SEQUENCE</scope>
    <source>
        <strain evidence="2">AVDCRST_MAG59</strain>
    </source>
</reference>
<feature type="compositionally biased region" description="Low complexity" evidence="1">
    <location>
        <begin position="112"/>
        <end position="125"/>
    </location>
</feature>
<feature type="region of interest" description="Disordered" evidence="1">
    <location>
        <begin position="1"/>
        <end position="125"/>
    </location>
</feature>
<organism evidence="2">
    <name type="scientific">uncultured Thermomicrobiales bacterium</name>
    <dbReference type="NCBI Taxonomy" id="1645740"/>
    <lineage>
        <taxon>Bacteria</taxon>
        <taxon>Pseudomonadati</taxon>
        <taxon>Thermomicrobiota</taxon>
        <taxon>Thermomicrobia</taxon>
        <taxon>Thermomicrobiales</taxon>
        <taxon>environmental samples</taxon>
    </lineage>
</organism>
<gene>
    <name evidence="2" type="ORF">AVDCRST_MAG59-3056</name>
</gene>
<feature type="compositionally biased region" description="Basic residues" evidence="1">
    <location>
        <begin position="67"/>
        <end position="94"/>
    </location>
</feature>
<proteinExistence type="predicted"/>